<dbReference type="Pfam" id="PF13416">
    <property type="entry name" value="SBP_bac_8"/>
    <property type="match status" value="1"/>
</dbReference>
<dbReference type="Gene3D" id="3.40.190.10">
    <property type="entry name" value="Periplasmic binding protein-like II"/>
    <property type="match status" value="2"/>
</dbReference>
<dbReference type="InterPro" id="IPR006060">
    <property type="entry name" value="Maltose/Cyclodextrin-bd"/>
</dbReference>
<dbReference type="PROSITE" id="PS51257">
    <property type="entry name" value="PROKAR_LIPOPROTEIN"/>
    <property type="match status" value="1"/>
</dbReference>
<reference evidence="6 7" key="1">
    <citation type="journal article" date="2017" name="Int. J. Syst. Evol. Microbiol.">
        <title>Jeotgalibaca porci sp. nov. and Jeotgalibaca arthritidis sp. nov., isolated from pigs, and emended description of the genus Jeotgalibaca.</title>
        <authorList>
            <person name="Zamora L."/>
            <person name="Perez-Sancho M."/>
            <person name="Dominguez L."/>
            <person name="Fernandez-Garayzabal J.F."/>
            <person name="Vela A.I."/>
        </authorList>
    </citation>
    <scope>NUCLEOTIDE SEQUENCE [LARGE SCALE GENOMIC DNA]</scope>
    <source>
        <strain evidence="6 7">CCUG 69148</strain>
    </source>
</reference>
<keyword evidence="5" id="KW-0449">Lipoprotein</keyword>
<feature type="signal peptide" evidence="5">
    <location>
        <begin position="1"/>
        <end position="18"/>
    </location>
</feature>
<name>A0A6G7WHC7_9LACT</name>
<evidence type="ECO:0000256" key="2">
    <source>
        <dbReference type="ARBA" id="ARBA00022448"/>
    </source>
</evidence>
<dbReference type="RefSeq" id="WP_166062709.1">
    <property type="nucleotide sequence ID" value="NZ_CP049889.1"/>
</dbReference>
<dbReference type="GO" id="GO:0042956">
    <property type="term" value="P:maltodextrin transmembrane transport"/>
    <property type="evidence" value="ECO:0007669"/>
    <property type="project" value="TreeGrafter"/>
</dbReference>
<keyword evidence="3 5" id="KW-0762">Sugar transport</keyword>
<evidence type="ECO:0000313" key="6">
    <source>
        <dbReference type="EMBL" id="QIK51650.1"/>
    </source>
</evidence>
<dbReference type="Proteomes" id="UP000501830">
    <property type="component" value="Chromosome"/>
</dbReference>
<comment type="subcellular location">
    <subcellularLocation>
        <location evidence="5">Cell membrane</location>
        <topology evidence="5">Lipid-anchor</topology>
    </subcellularLocation>
</comment>
<keyword evidence="5" id="KW-0472">Membrane</keyword>
<evidence type="ECO:0000256" key="4">
    <source>
        <dbReference type="ARBA" id="ARBA00022729"/>
    </source>
</evidence>
<dbReference type="GO" id="GO:0015768">
    <property type="term" value="P:maltose transport"/>
    <property type="evidence" value="ECO:0007669"/>
    <property type="project" value="TreeGrafter"/>
</dbReference>
<keyword evidence="5" id="KW-1003">Cell membrane</keyword>
<feature type="chain" id="PRO_5039751515" description="Maltodextrin-binding protein" evidence="5">
    <location>
        <begin position="19"/>
        <end position="425"/>
    </location>
</feature>
<protein>
    <recommendedName>
        <fullName evidence="5">Maltodextrin-binding protein</fullName>
    </recommendedName>
</protein>
<dbReference type="GO" id="GO:0015144">
    <property type="term" value="F:carbohydrate transmembrane transporter activity"/>
    <property type="evidence" value="ECO:0007669"/>
    <property type="project" value="InterPro"/>
</dbReference>
<dbReference type="EMBL" id="CP049889">
    <property type="protein sequence ID" value="QIK51650.1"/>
    <property type="molecule type" value="Genomic_DNA"/>
</dbReference>
<evidence type="ECO:0000256" key="3">
    <source>
        <dbReference type="ARBA" id="ARBA00022597"/>
    </source>
</evidence>
<dbReference type="SUPFAM" id="SSF53850">
    <property type="entry name" value="Periplasmic binding protein-like II"/>
    <property type="match status" value="1"/>
</dbReference>
<dbReference type="AlphaFoldDB" id="A0A6G7WHC7"/>
<dbReference type="GeneID" id="94552834"/>
<dbReference type="InterPro" id="IPR006059">
    <property type="entry name" value="SBP"/>
</dbReference>
<keyword evidence="4 5" id="KW-0732">Signal</keyword>
<gene>
    <name evidence="6" type="ORF">G7058_06040</name>
</gene>
<keyword evidence="2 5" id="KW-0813">Transport</keyword>
<keyword evidence="7" id="KW-1185">Reference proteome</keyword>
<dbReference type="GO" id="GO:1901982">
    <property type="term" value="F:maltose binding"/>
    <property type="evidence" value="ECO:0007669"/>
    <property type="project" value="TreeGrafter"/>
</dbReference>
<evidence type="ECO:0000256" key="1">
    <source>
        <dbReference type="ARBA" id="ARBA00008520"/>
    </source>
</evidence>
<dbReference type="PANTHER" id="PTHR30061:SF50">
    <property type="entry name" value="MALTOSE_MALTODEXTRIN-BINDING PERIPLASMIC PROTEIN"/>
    <property type="match status" value="1"/>
</dbReference>
<sequence length="425" mass="45732">MVKTSKWLLAASAGLLLAACGPGESTTEESVADTGNGSDERQTLLVWEDIEKSNGIEEAIAAFEEEYNVDVEVVEKAYASQIEDLRLDGPGGTGPDVLTMPGDQIGTAVVEGLLAPLSTTEEVQGIYTDVAMNSQKVDGTVYGLPKAVETTILYYNKEIISEEELPTTLEGWYDLSKELTNGDNYGLLALWDQIYYAQSLISGYGGYIFGQDADGNYDTTDLGLNNDRAVEAVEYISTWYEEGLFPSGMIGEQAINVLDSLFAEGKAAAVISGPWNLGPYSDAGIDYGVVSFPTLPNGNPMSAFVGVKSYNVSSYSKNKELAQAFVEFITNEENSLKRYEITKEVPAVTVLAENETIAQDPAAQAVAEQSQNSELTPSIPEMAEVWLPVDSALQTVATKQQTAKEALDTAVQTIKDQIQANHGGN</sequence>
<dbReference type="PANTHER" id="PTHR30061">
    <property type="entry name" value="MALTOSE-BINDING PERIPLASMIC PROTEIN"/>
    <property type="match status" value="1"/>
</dbReference>
<dbReference type="KEGG" id="jpo:G7058_06040"/>
<comment type="similarity">
    <text evidence="1 5">Belongs to the bacterial solute-binding protein 1 family.</text>
</comment>
<proteinExistence type="inferred from homology"/>
<dbReference type="GO" id="GO:0055052">
    <property type="term" value="C:ATP-binding cassette (ABC) transporter complex, substrate-binding subunit-containing"/>
    <property type="evidence" value="ECO:0007669"/>
    <property type="project" value="TreeGrafter"/>
</dbReference>
<evidence type="ECO:0000313" key="7">
    <source>
        <dbReference type="Proteomes" id="UP000501830"/>
    </source>
</evidence>
<dbReference type="PRINTS" id="PR00181">
    <property type="entry name" value="MALTOSEBP"/>
</dbReference>
<evidence type="ECO:0000256" key="5">
    <source>
        <dbReference type="RuleBase" id="RU365005"/>
    </source>
</evidence>
<organism evidence="6 7">
    <name type="scientific">Jeotgalibaca porci</name>
    <dbReference type="NCBI Taxonomy" id="1868793"/>
    <lineage>
        <taxon>Bacteria</taxon>
        <taxon>Bacillati</taxon>
        <taxon>Bacillota</taxon>
        <taxon>Bacilli</taxon>
        <taxon>Lactobacillales</taxon>
        <taxon>Carnobacteriaceae</taxon>
        <taxon>Jeotgalibaca</taxon>
    </lineage>
</organism>
<accession>A0A6G7WHC7</accession>